<reference evidence="7" key="1">
    <citation type="submission" date="2023-10" db="EMBL/GenBank/DDBJ databases">
        <authorList>
            <person name="Chen Y."/>
            <person name="Shah S."/>
            <person name="Dougan E. K."/>
            <person name="Thang M."/>
            <person name="Chan C."/>
        </authorList>
    </citation>
    <scope>NUCLEOTIDE SEQUENCE [LARGE SCALE GENOMIC DNA]</scope>
</reference>
<feature type="domain" description="Helicase ATP-binding" evidence="6">
    <location>
        <begin position="1"/>
        <end position="167"/>
    </location>
</feature>
<feature type="compositionally biased region" description="Polar residues" evidence="5">
    <location>
        <begin position="372"/>
        <end position="389"/>
    </location>
</feature>
<keyword evidence="4" id="KW-0067">ATP-binding</keyword>
<feature type="compositionally biased region" description="Gly residues" evidence="5">
    <location>
        <begin position="815"/>
        <end position="825"/>
    </location>
</feature>
<dbReference type="PANTHER" id="PTHR18934:SF99">
    <property type="entry name" value="ATP-DEPENDENT RNA HELICASE DHX37-RELATED"/>
    <property type="match status" value="1"/>
</dbReference>
<evidence type="ECO:0000256" key="2">
    <source>
        <dbReference type="ARBA" id="ARBA00022801"/>
    </source>
</evidence>
<feature type="region of interest" description="Disordered" evidence="5">
    <location>
        <begin position="318"/>
        <end position="344"/>
    </location>
</feature>
<feature type="compositionally biased region" description="Low complexity" evidence="5">
    <location>
        <begin position="691"/>
        <end position="702"/>
    </location>
</feature>
<evidence type="ECO:0000313" key="8">
    <source>
        <dbReference type="Proteomes" id="UP001189429"/>
    </source>
</evidence>
<accession>A0ABN9TU59</accession>
<dbReference type="PROSITE" id="PS51192">
    <property type="entry name" value="HELICASE_ATP_BIND_1"/>
    <property type="match status" value="1"/>
</dbReference>
<feature type="compositionally biased region" description="Low complexity" evidence="5">
    <location>
        <begin position="826"/>
        <end position="838"/>
    </location>
</feature>
<organism evidence="7 8">
    <name type="scientific">Prorocentrum cordatum</name>
    <dbReference type="NCBI Taxonomy" id="2364126"/>
    <lineage>
        <taxon>Eukaryota</taxon>
        <taxon>Sar</taxon>
        <taxon>Alveolata</taxon>
        <taxon>Dinophyceae</taxon>
        <taxon>Prorocentrales</taxon>
        <taxon>Prorocentraceae</taxon>
        <taxon>Prorocentrum</taxon>
    </lineage>
</organism>
<name>A0ABN9TU59_9DINO</name>
<comment type="caution">
    <text evidence="7">The sequence shown here is derived from an EMBL/GenBank/DDBJ whole genome shotgun (WGS) entry which is preliminary data.</text>
</comment>
<feature type="region of interest" description="Disordered" evidence="5">
    <location>
        <begin position="371"/>
        <end position="416"/>
    </location>
</feature>
<feature type="non-terminal residue" evidence="7">
    <location>
        <position position="1"/>
    </location>
</feature>
<evidence type="ECO:0000313" key="7">
    <source>
        <dbReference type="EMBL" id="CAK0849767.1"/>
    </source>
</evidence>
<dbReference type="InterPro" id="IPR007502">
    <property type="entry name" value="Helicase-assoc_dom"/>
</dbReference>
<feature type="compositionally biased region" description="Basic residues" evidence="5">
    <location>
        <begin position="328"/>
        <end position="344"/>
    </location>
</feature>
<evidence type="ECO:0000256" key="4">
    <source>
        <dbReference type="ARBA" id="ARBA00022840"/>
    </source>
</evidence>
<evidence type="ECO:0000256" key="1">
    <source>
        <dbReference type="ARBA" id="ARBA00022741"/>
    </source>
</evidence>
<dbReference type="SMART" id="SM00847">
    <property type="entry name" value="HA2"/>
    <property type="match status" value="1"/>
</dbReference>
<dbReference type="SUPFAM" id="SSF52540">
    <property type="entry name" value="P-loop containing nucleoside triphosphate hydrolases"/>
    <property type="match status" value="2"/>
</dbReference>
<dbReference type="Gene3D" id="1.20.120.1080">
    <property type="match status" value="1"/>
</dbReference>
<sequence>ALELSQVVIVVGETGSGKTTQCPNFILEAAAEAGRGGEVAVVCTQPRRIAAVSVAERVAEEPRRADGAQRGLRRAARLQNLKEETRLLFCTTGVLLQQLNVSPDLHGVTHVVVDEAHERSLHTDFLLALLREVLQRRADLRVVVMSATLEQGLFQEYFSGFAFDPSDDLPVVHIAGRTHPLTVRYLGDALEAAGLRGEAPQREALEDAPPHAELEAWVRRMHPARGGAEADGHAVLVSPEVKRKADFDLIAGLCAAVLSGRYGPEGLADPEDGAVLIFLPGYVEIDRCLRVLRSPPGGRRARLVAAAAWLHAHRGAAPRLPATPRGHAQGHRVHEHRGDVRHHRRRDARYRFGTRPGDEVHGPLAALRATGAQEQLSRPSRGQQNSQRVSLGLQGACPVAPGPPWPSGRPPDHGARYNPRSCMSVFSTVWVSQAAARQRAGRASRTRPGVCWRLYEADFLEARLPAHTLCEMRRTCLEDLVLQLRLLELGDRAGEFLQQAPEPPAAEAIAAAVQSLVSIGALVNAPGLPLTPLGFHLAHMPVDARVGKMLVYGALCCCLAPVLTIAACLSHRSPFARSFNRTREDRAVAQGAGGALRAPVQRPPRGGRCVRRLPGRAGGPGGRGCVQGSLRCGGALSPRGWRHCAAARALLAALGGHRFRGVVCRRRRSGEREQGQPRLGAVRADRRAVPERGAGAARSSPRGQRRPQGRVGEPRAGAVCSAPLEHQLAPAGGLRGEQRLAAVPHEGPDLPDLPAGLYAGGLHPAAPLRGRTAPQQGKDAHRGGRLGVPDQARGHRRAPQVAAARDRPPAPPEGGGPRRGAGGAGPAASGHGAGAPEAGRLRRERPVALLRQVLARAAAAAHGGQAGAPGAVELSSAVLACASVWKSMRSAELASISVDVASTSVD</sequence>
<keyword evidence="1" id="KW-0547">Nucleotide-binding</keyword>
<dbReference type="EMBL" id="CAUYUJ010015089">
    <property type="protein sequence ID" value="CAK0849767.1"/>
    <property type="molecule type" value="Genomic_DNA"/>
</dbReference>
<dbReference type="Pfam" id="PF21010">
    <property type="entry name" value="HA2_C"/>
    <property type="match status" value="1"/>
</dbReference>
<dbReference type="Pfam" id="PF00270">
    <property type="entry name" value="DEAD"/>
    <property type="match status" value="1"/>
</dbReference>
<dbReference type="PANTHER" id="PTHR18934">
    <property type="entry name" value="ATP-DEPENDENT RNA HELICASE"/>
    <property type="match status" value="1"/>
</dbReference>
<proteinExistence type="predicted"/>
<feature type="region of interest" description="Disordered" evidence="5">
    <location>
        <begin position="744"/>
        <end position="841"/>
    </location>
</feature>
<keyword evidence="2" id="KW-0378">Hydrolase</keyword>
<evidence type="ECO:0000256" key="5">
    <source>
        <dbReference type="SAM" id="MobiDB-lite"/>
    </source>
</evidence>
<dbReference type="InterPro" id="IPR027417">
    <property type="entry name" value="P-loop_NTPase"/>
</dbReference>
<dbReference type="InterPro" id="IPR014001">
    <property type="entry name" value="Helicase_ATP-bd"/>
</dbReference>
<keyword evidence="3" id="KW-0347">Helicase</keyword>
<gene>
    <name evidence="7" type="ORF">PCOR1329_LOCUS42370</name>
</gene>
<dbReference type="SMART" id="SM00487">
    <property type="entry name" value="DEXDc"/>
    <property type="match status" value="1"/>
</dbReference>
<dbReference type="CDD" id="cd17917">
    <property type="entry name" value="DEXHc_RHA-like"/>
    <property type="match status" value="1"/>
</dbReference>
<dbReference type="InterPro" id="IPR011545">
    <property type="entry name" value="DEAD/DEAH_box_helicase_dom"/>
</dbReference>
<keyword evidence="8" id="KW-1185">Reference proteome</keyword>
<protein>
    <recommendedName>
        <fullName evidence="6">Helicase ATP-binding domain-containing protein</fullName>
    </recommendedName>
</protein>
<dbReference type="Proteomes" id="UP001189429">
    <property type="component" value="Unassembled WGS sequence"/>
</dbReference>
<evidence type="ECO:0000256" key="3">
    <source>
        <dbReference type="ARBA" id="ARBA00022806"/>
    </source>
</evidence>
<evidence type="ECO:0000259" key="6">
    <source>
        <dbReference type="PROSITE" id="PS51192"/>
    </source>
</evidence>
<dbReference type="Gene3D" id="3.40.50.300">
    <property type="entry name" value="P-loop containing nucleotide triphosphate hydrolases"/>
    <property type="match status" value="2"/>
</dbReference>
<feature type="compositionally biased region" description="Pro residues" evidence="5">
    <location>
        <begin position="400"/>
        <end position="409"/>
    </location>
</feature>
<feature type="region of interest" description="Disordered" evidence="5">
    <location>
        <begin position="666"/>
        <end position="715"/>
    </location>
</feature>